<sequence length="376" mass="42305">MAELSMTMQYMGMRFRHLVAAMKKLDWSEYRHTSWYQYFLAEVESTVTDTSSNEPEQPDRGFTSGILSNLFSQSLASLGTPIQPSPPPLFPTPPPPPQITMSGSSSKAPVGNATKATELKIGAPSDFDGNQKNAMSWLYSVQTYLLVNEELYDSDTKKVVYALSYMKKDVARSWAATFQKTSLEKNPPSFGTFADFIKDFKASFTSADTVGTAIAKLRTLKQKESVEQYITDFRTAATDSTITEDVALIEFFSQGLKPFIANRIHMMETTPTKITEWYTQAQKFDAKWRKVNETFGRKEKKMFHPRNNFAEEKDPNAMDVDGGHLSRECPDKGKTPQKKVKKIRKIVEVEESDDEEKVAGPSIALVNIARALGKDF</sequence>
<dbReference type="InterPro" id="IPR005162">
    <property type="entry name" value="Retrotrans_gag_dom"/>
</dbReference>
<reference evidence="4" key="2">
    <citation type="submission" date="2015-01" db="EMBL/GenBank/DDBJ databases">
        <title>Evolutionary Origins and Diversification of the Mycorrhizal Mutualists.</title>
        <authorList>
            <consortium name="DOE Joint Genome Institute"/>
            <consortium name="Mycorrhizal Genomics Consortium"/>
            <person name="Kohler A."/>
            <person name="Kuo A."/>
            <person name="Nagy L.G."/>
            <person name="Floudas D."/>
            <person name="Copeland A."/>
            <person name="Barry K.W."/>
            <person name="Cichocki N."/>
            <person name="Veneault-Fourrey C."/>
            <person name="LaButti K."/>
            <person name="Lindquist E.A."/>
            <person name="Lipzen A."/>
            <person name="Lundell T."/>
            <person name="Morin E."/>
            <person name="Murat C."/>
            <person name="Riley R."/>
            <person name="Ohm R."/>
            <person name="Sun H."/>
            <person name="Tunlid A."/>
            <person name="Henrissat B."/>
            <person name="Grigoriev I.V."/>
            <person name="Hibbett D.S."/>
            <person name="Martin F."/>
        </authorList>
    </citation>
    <scope>NUCLEOTIDE SEQUENCE [LARGE SCALE GENOMIC DNA]</scope>
    <source>
        <strain evidence="4">Marx 270</strain>
    </source>
</reference>
<protein>
    <recommendedName>
        <fullName evidence="2">Retrotransposon gag domain-containing protein</fullName>
    </recommendedName>
</protein>
<dbReference type="Proteomes" id="UP000054217">
    <property type="component" value="Unassembled WGS sequence"/>
</dbReference>
<dbReference type="HOGENOM" id="CLU_000384_30_1_1"/>
<dbReference type="PANTHER" id="PTHR15503:SF22">
    <property type="entry name" value="TRANSPOSON TY3-I GAG POLYPROTEIN"/>
    <property type="match status" value="1"/>
</dbReference>
<dbReference type="InParanoid" id="A0A0C3PRY0"/>
<evidence type="ECO:0000313" key="4">
    <source>
        <dbReference type="Proteomes" id="UP000054217"/>
    </source>
</evidence>
<dbReference type="InterPro" id="IPR032567">
    <property type="entry name" value="RTL1-rel"/>
</dbReference>
<dbReference type="OrthoDB" id="3040543at2759"/>
<dbReference type="Pfam" id="PF03732">
    <property type="entry name" value="Retrotrans_gag"/>
    <property type="match status" value="1"/>
</dbReference>
<keyword evidence="4" id="KW-1185">Reference proteome</keyword>
<evidence type="ECO:0000256" key="1">
    <source>
        <dbReference type="SAM" id="MobiDB-lite"/>
    </source>
</evidence>
<feature type="compositionally biased region" description="Pro residues" evidence="1">
    <location>
        <begin position="83"/>
        <end position="98"/>
    </location>
</feature>
<name>A0A0C3PRY0_PISTI</name>
<dbReference type="PANTHER" id="PTHR15503">
    <property type="entry name" value="LDOC1 RELATED"/>
    <property type="match status" value="1"/>
</dbReference>
<organism evidence="3 4">
    <name type="scientific">Pisolithus tinctorius Marx 270</name>
    <dbReference type="NCBI Taxonomy" id="870435"/>
    <lineage>
        <taxon>Eukaryota</taxon>
        <taxon>Fungi</taxon>
        <taxon>Dikarya</taxon>
        <taxon>Basidiomycota</taxon>
        <taxon>Agaricomycotina</taxon>
        <taxon>Agaricomycetes</taxon>
        <taxon>Agaricomycetidae</taxon>
        <taxon>Boletales</taxon>
        <taxon>Sclerodermatineae</taxon>
        <taxon>Pisolithaceae</taxon>
        <taxon>Pisolithus</taxon>
    </lineage>
</organism>
<accession>A0A0C3PRY0</accession>
<dbReference type="EMBL" id="KN831950">
    <property type="protein sequence ID" value="KIO11359.1"/>
    <property type="molecule type" value="Genomic_DNA"/>
</dbReference>
<feature type="region of interest" description="Disordered" evidence="1">
    <location>
        <begin position="82"/>
        <end position="112"/>
    </location>
</feature>
<reference evidence="3 4" key="1">
    <citation type="submission" date="2014-04" db="EMBL/GenBank/DDBJ databases">
        <authorList>
            <consortium name="DOE Joint Genome Institute"/>
            <person name="Kuo A."/>
            <person name="Kohler A."/>
            <person name="Costa M.D."/>
            <person name="Nagy L.G."/>
            <person name="Floudas D."/>
            <person name="Copeland A."/>
            <person name="Barry K.W."/>
            <person name="Cichocki N."/>
            <person name="Veneault-Fourrey C."/>
            <person name="LaButti K."/>
            <person name="Lindquist E.A."/>
            <person name="Lipzen A."/>
            <person name="Lundell T."/>
            <person name="Morin E."/>
            <person name="Murat C."/>
            <person name="Sun H."/>
            <person name="Tunlid A."/>
            <person name="Henrissat B."/>
            <person name="Grigoriev I.V."/>
            <person name="Hibbett D.S."/>
            <person name="Martin F."/>
            <person name="Nordberg H.P."/>
            <person name="Cantor M.N."/>
            <person name="Hua S.X."/>
        </authorList>
    </citation>
    <scope>NUCLEOTIDE SEQUENCE [LARGE SCALE GENOMIC DNA]</scope>
    <source>
        <strain evidence="3 4">Marx 270</strain>
    </source>
</reference>
<dbReference type="STRING" id="870435.A0A0C3PRY0"/>
<feature type="domain" description="Retrotransposon gag" evidence="2">
    <location>
        <begin position="168"/>
        <end position="258"/>
    </location>
</feature>
<gene>
    <name evidence="3" type="ORF">M404DRAFT_20799</name>
</gene>
<evidence type="ECO:0000313" key="3">
    <source>
        <dbReference type="EMBL" id="KIO11359.1"/>
    </source>
</evidence>
<dbReference type="AlphaFoldDB" id="A0A0C3PRY0"/>
<evidence type="ECO:0000259" key="2">
    <source>
        <dbReference type="Pfam" id="PF03732"/>
    </source>
</evidence>
<proteinExistence type="predicted"/>